<keyword evidence="1 11" id="KW-0963">Cytoplasm</keyword>
<feature type="binding site" evidence="11">
    <location>
        <position position="33"/>
    </location>
    <ligand>
        <name>ATP</name>
        <dbReference type="ChEBI" id="CHEBI:30616"/>
    </ligand>
</feature>
<dbReference type="NCBIfam" id="NF001138">
    <property type="entry name" value="PRK00143.1"/>
    <property type="match status" value="1"/>
</dbReference>
<dbReference type="SUPFAM" id="SSF52402">
    <property type="entry name" value="Adenine nucleotide alpha hydrolases-like"/>
    <property type="match status" value="1"/>
</dbReference>
<dbReference type="PANTHER" id="PTHR11933">
    <property type="entry name" value="TRNA 5-METHYLAMINOMETHYL-2-THIOURIDYLATE -METHYLTRANSFERASE"/>
    <property type="match status" value="1"/>
</dbReference>
<name>A0A1H6L1P8_RUMFL</name>
<evidence type="ECO:0000256" key="2">
    <source>
        <dbReference type="ARBA" id="ARBA00022555"/>
    </source>
</evidence>
<dbReference type="Pfam" id="PF03054">
    <property type="entry name" value="tRNA_Me_trans"/>
    <property type="match status" value="1"/>
</dbReference>
<comment type="similarity">
    <text evidence="11">Belongs to the MnmA/TRMU family.</text>
</comment>
<dbReference type="OrthoDB" id="9800696at2"/>
<feature type="active site" description="Nucleophile" evidence="11">
    <location>
        <position position="104"/>
    </location>
</feature>
<comment type="caution">
    <text evidence="11">Lacks conserved residue(s) required for the propagation of feature annotation.</text>
</comment>
<dbReference type="Proteomes" id="UP000183190">
    <property type="component" value="Unassembled WGS sequence"/>
</dbReference>
<dbReference type="FunFam" id="2.30.30.280:FF:000001">
    <property type="entry name" value="tRNA-specific 2-thiouridylase MnmA"/>
    <property type="match status" value="1"/>
</dbReference>
<feature type="site" description="Interaction with tRNA" evidence="11">
    <location>
        <position position="341"/>
    </location>
</feature>
<feature type="active site" description="Cysteine persulfide intermediate" evidence="11">
    <location>
        <position position="202"/>
    </location>
</feature>
<dbReference type="Pfam" id="PF20258">
    <property type="entry name" value="tRNA_Me_trans_C"/>
    <property type="match status" value="1"/>
</dbReference>
<evidence type="ECO:0000256" key="10">
    <source>
        <dbReference type="ARBA" id="ARBA00056575"/>
    </source>
</evidence>
<reference evidence="14 15" key="1">
    <citation type="submission" date="2016-10" db="EMBL/GenBank/DDBJ databases">
        <authorList>
            <person name="de Groot N.N."/>
        </authorList>
    </citation>
    <scope>NUCLEOTIDE SEQUENCE [LARGE SCALE GENOMIC DNA]</scope>
    <source>
        <strain evidence="14 15">YAD2003</strain>
    </source>
</reference>
<evidence type="ECO:0000313" key="14">
    <source>
        <dbReference type="EMBL" id="SEH82035.1"/>
    </source>
</evidence>
<organism evidence="14 15">
    <name type="scientific">Ruminococcus flavefaciens</name>
    <dbReference type="NCBI Taxonomy" id="1265"/>
    <lineage>
        <taxon>Bacteria</taxon>
        <taxon>Bacillati</taxon>
        <taxon>Bacillota</taxon>
        <taxon>Clostridia</taxon>
        <taxon>Eubacteriales</taxon>
        <taxon>Oscillospiraceae</taxon>
        <taxon>Ruminococcus</taxon>
    </lineage>
</organism>
<keyword evidence="2 11" id="KW-0820">tRNA-binding</keyword>
<keyword evidence="7 11" id="KW-0694">RNA-binding</keyword>
<evidence type="ECO:0000256" key="1">
    <source>
        <dbReference type="ARBA" id="ARBA00022490"/>
    </source>
</evidence>
<evidence type="ECO:0000256" key="3">
    <source>
        <dbReference type="ARBA" id="ARBA00022679"/>
    </source>
</evidence>
<evidence type="ECO:0000256" key="7">
    <source>
        <dbReference type="ARBA" id="ARBA00022884"/>
    </source>
</evidence>
<evidence type="ECO:0000256" key="5">
    <source>
        <dbReference type="ARBA" id="ARBA00022741"/>
    </source>
</evidence>
<evidence type="ECO:0000259" key="12">
    <source>
        <dbReference type="Pfam" id="PF20258"/>
    </source>
</evidence>
<keyword evidence="8" id="KW-1015">Disulfide bond</keyword>
<feature type="region of interest" description="Interaction with tRNA" evidence="11">
    <location>
        <begin position="152"/>
        <end position="154"/>
    </location>
</feature>
<dbReference type="Gene3D" id="2.40.30.10">
    <property type="entry name" value="Translation factors"/>
    <property type="match status" value="1"/>
</dbReference>
<dbReference type="FunFam" id="3.40.50.620:FF:000115">
    <property type="entry name" value="tRNA-specific 2-thiouridylase MnmA"/>
    <property type="match status" value="1"/>
</dbReference>
<dbReference type="HAMAP" id="MF_00144">
    <property type="entry name" value="tRNA_thiouridyl_MnmA"/>
    <property type="match status" value="1"/>
</dbReference>
<proteinExistence type="inferred from homology"/>
<evidence type="ECO:0000259" key="13">
    <source>
        <dbReference type="Pfam" id="PF20259"/>
    </source>
</evidence>
<dbReference type="PANTHER" id="PTHR11933:SF5">
    <property type="entry name" value="MITOCHONDRIAL TRNA-SPECIFIC 2-THIOURIDYLASE 1"/>
    <property type="match status" value="1"/>
</dbReference>
<dbReference type="Gene3D" id="2.30.30.280">
    <property type="entry name" value="Adenine nucleotide alpha hydrolases-like domains"/>
    <property type="match status" value="1"/>
</dbReference>
<dbReference type="EMBL" id="FNWV01000014">
    <property type="protein sequence ID" value="SEH82035.1"/>
    <property type="molecule type" value="Genomic_DNA"/>
</dbReference>
<dbReference type="FunFam" id="2.40.30.10:FF:000023">
    <property type="entry name" value="tRNA-specific 2-thiouridylase MnmA"/>
    <property type="match status" value="1"/>
</dbReference>
<dbReference type="GO" id="GO:0000049">
    <property type="term" value="F:tRNA binding"/>
    <property type="evidence" value="ECO:0007669"/>
    <property type="project" value="UniProtKB-KW"/>
</dbReference>
<keyword evidence="6 11" id="KW-0067">ATP-binding</keyword>
<dbReference type="InterPro" id="IPR004506">
    <property type="entry name" value="MnmA-like"/>
</dbReference>
<dbReference type="InterPro" id="IPR046884">
    <property type="entry name" value="MnmA-like_central"/>
</dbReference>
<evidence type="ECO:0000313" key="15">
    <source>
        <dbReference type="Proteomes" id="UP000183190"/>
    </source>
</evidence>
<dbReference type="GO" id="GO:0005737">
    <property type="term" value="C:cytoplasm"/>
    <property type="evidence" value="ECO:0007669"/>
    <property type="project" value="UniProtKB-SubCell"/>
</dbReference>
<keyword evidence="4 11" id="KW-0819">tRNA processing</keyword>
<feature type="domain" description="tRNA-specific 2-thiouridylase MnmA-like C-terminal" evidence="12">
    <location>
        <begin position="282"/>
        <end position="357"/>
    </location>
</feature>
<sequence length="358" mass="39879">MKKVMVGMSGGVDSSVAAMLLRDKGYEVMGVTLKLFSDEDISEAKKEGKTCCALSDVEDARSVAIRLGFEHLVFNFREVFREHVMQQFADSYLSGRTPNPCIECNRHVKFDKMLRRALELDYGYIATGHYAVNEYDESRGRWLLKRPKDRSKDQTYVLYALTQEQLSHTLFPLGELEKTQVRELAESAGLVNSNKPDSQDICFVPDGDYASFIKRFTGCETPCGSFVDMDGKVLGEHKGIINYTIGQRKGLGIALGHPAYVVRKDLDANTVTLGLESDLYTKSLIADDFNLIAVEKLEAPMRVTAKTRYSQKEQPAVVTYLGNGEYMVEFDKPQRAVTSGQAVVLYDGDIVVGGGTIK</sequence>
<dbReference type="InterPro" id="IPR023382">
    <property type="entry name" value="MnmA-like_central_sf"/>
</dbReference>
<dbReference type="Pfam" id="PF20259">
    <property type="entry name" value="tRNA_Me_trans_M"/>
    <property type="match status" value="1"/>
</dbReference>
<accession>A0A1H6L1P8</accession>
<feature type="binding site" evidence="11">
    <location>
        <position position="128"/>
    </location>
    <ligand>
        <name>ATP</name>
        <dbReference type="ChEBI" id="CHEBI:30616"/>
    </ligand>
</feature>
<dbReference type="AlphaFoldDB" id="A0A1H6L1P8"/>
<keyword evidence="3 11" id="KW-0808">Transferase</keyword>
<dbReference type="GO" id="GO:0005524">
    <property type="term" value="F:ATP binding"/>
    <property type="evidence" value="ECO:0007669"/>
    <property type="project" value="UniProtKB-KW"/>
</dbReference>
<dbReference type="NCBIfam" id="TIGR00420">
    <property type="entry name" value="trmU"/>
    <property type="match status" value="1"/>
</dbReference>
<dbReference type="GO" id="GO:0002143">
    <property type="term" value="P:tRNA wobble position uridine thiolation"/>
    <property type="evidence" value="ECO:0007669"/>
    <property type="project" value="TreeGrafter"/>
</dbReference>
<dbReference type="CDD" id="cd01998">
    <property type="entry name" value="MnmA_TRMU-like"/>
    <property type="match status" value="1"/>
</dbReference>
<evidence type="ECO:0000256" key="8">
    <source>
        <dbReference type="ARBA" id="ARBA00023157"/>
    </source>
</evidence>
<dbReference type="InterPro" id="IPR046885">
    <property type="entry name" value="MnmA-like_C"/>
</dbReference>
<dbReference type="GO" id="GO:0103016">
    <property type="term" value="F:tRNA-uridine 2-sulfurtransferase activity"/>
    <property type="evidence" value="ECO:0007669"/>
    <property type="project" value="UniProtKB-EC"/>
</dbReference>
<feature type="binding site" evidence="11">
    <location>
        <begin position="7"/>
        <end position="14"/>
    </location>
    <ligand>
        <name>ATP</name>
        <dbReference type="ChEBI" id="CHEBI:30616"/>
    </ligand>
</feature>
<evidence type="ECO:0000256" key="4">
    <source>
        <dbReference type="ARBA" id="ARBA00022694"/>
    </source>
</evidence>
<comment type="catalytic activity">
    <reaction evidence="9 11">
        <text>S-sulfanyl-L-cysteinyl-[protein] + uridine(34) in tRNA + AH2 + ATP = 2-thiouridine(34) in tRNA + L-cysteinyl-[protein] + A + AMP + diphosphate + H(+)</text>
        <dbReference type="Rhea" id="RHEA:47032"/>
        <dbReference type="Rhea" id="RHEA-COMP:10131"/>
        <dbReference type="Rhea" id="RHEA-COMP:11726"/>
        <dbReference type="Rhea" id="RHEA-COMP:11727"/>
        <dbReference type="Rhea" id="RHEA-COMP:11728"/>
        <dbReference type="ChEBI" id="CHEBI:13193"/>
        <dbReference type="ChEBI" id="CHEBI:15378"/>
        <dbReference type="ChEBI" id="CHEBI:17499"/>
        <dbReference type="ChEBI" id="CHEBI:29950"/>
        <dbReference type="ChEBI" id="CHEBI:30616"/>
        <dbReference type="ChEBI" id="CHEBI:33019"/>
        <dbReference type="ChEBI" id="CHEBI:61963"/>
        <dbReference type="ChEBI" id="CHEBI:65315"/>
        <dbReference type="ChEBI" id="CHEBI:87170"/>
        <dbReference type="ChEBI" id="CHEBI:456215"/>
        <dbReference type="EC" id="2.8.1.13"/>
    </reaction>
</comment>
<feature type="site" description="Interaction with tRNA" evidence="11">
    <location>
        <position position="129"/>
    </location>
</feature>
<dbReference type="EC" id="2.8.1.13" evidence="11"/>
<evidence type="ECO:0000256" key="9">
    <source>
        <dbReference type="ARBA" id="ARBA00051542"/>
    </source>
</evidence>
<feature type="region of interest" description="Interaction with tRNA" evidence="11">
    <location>
        <begin position="308"/>
        <end position="309"/>
    </location>
</feature>
<protein>
    <recommendedName>
        <fullName evidence="11">tRNA-specific 2-thiouridylase MnmA</fullName>
        <ecNumber evidence="11">2.8.1.13</ecNumber>
    </recommendedName>
</protein>
<gene>
    <name evidence="11" type="primary">mnmA</name>
    <name evidence="14" type="ORF">SAMN02910265_02887</name>
</gene>
<evidence type="ECO:0000256" key="6">
    <source>
        <dbReference type="ARBA" id="ARBA00022840"/>
    </source>
</evidence>
<evidence type="ECO:0000256" key="11">
    <source>
        <dbReference type="HAMAP-Rule" id="MF_00144"/>
    </source>
</evidence>
<keyword evidence="5 11" id="KW-0547">Nucleotide-binding</keyword>
<feature type="domain" description="tRNA-specific 2-thiouridylase MnmA-like central" evidence="13">
    <location>
        <begin position="212"/>
        <end position="274"/>
    </location>
</feature>
<dbReference type="Gene3D" id="3.40.50.620">
    <property type="entry name" value="HUPs"/>
    <property type="match status" value="1"/>
</dbReference>
<comment type="subcellular location">
    <subcellularLocation>
        <location evidence="11">Cytoplasm</location>
    </subcellularLocation>
</comment>
<comment type="function">
    <text evidence="10 11">Catalyzes the 2-thiolation of uridine at the wobble position (U34) of tRNA, leading to the formation of s(2)U34.</text>
</comment>
<dbReference type="InterPro" id="IPR014729">
    <property type="entry name" value="Rossmann-like_a/b/a_fold"/>
</dbReference>